<dbReference type="Proteomes" id="UP000663608">
    <property type="component" value="Chromosome"/>
</dbReference>
<evidence type="ECO:0000256" key="6">
    <source>
        <dbReference type="HAMAP-Rule" id="MF_00658"/>
    </source>
</evidence>
<dbReference type="KEGG" id="lti:JW886_00405"/>
<reference evidence="7 8" key="1">
    <citation type="submission" date="2021-02" db="EMBL/GenBank/DDBJ databases">
        <title>Complete genome sequence of Lactococcus lactis strain K_LL004.</title>
        <authorList>
            <person name="Kim H.B."/>
        </authorList>
    </citation>
    <scope>NUCLEOTIDE SEQUENCE [LARGE SCALE GENOMIC DNA]</scope>
    <source>
        <strain evidence="7 8">K_LL004</strain>
    </source>
</reference>
<organism evidence="7 8">
    <name type="scientific">Lactococcus taiwanensis</name>
    <dbReference type="NCBI Taxonomy" id="1151742"/>
    <lineage>
        <taxon>Bacteria</taxon>
        <taxon>Bacillati</taxon>
        <taxon>Bacillota</taxon>
        <taxon>Bacilli</taxon>
        <taxon>Lactobacillales</taxon>
        <taxon>Streptococcaceae</taxon>
        <taxon>Lactococcus</taxon>
    </lineage>
</organism>
<dbReference type="PIRSF" id="PIRSF004505">
    <property type="entry name" value="MT_bac"/>
    <property type="match status" value="1"/>
</dbReference>
<evidence type="ECO:0000256" key="1">
    <source>
        <dbReference type="ARBA" id="ARBA00022552"/>
    </source>
</evidence>
<name>A0AA45KG85_9LACT</name>
<keyword evidence="6" id="KW-0963">Cytoplasm</keyword>
<keyword evidence="3 6" id="KW-0808">Transferase</keyword>
<proteinExistence type="inferred from homology"/>
<dbReference type="SUPFAM" id="SSF75217">
    <property type="entry name" value="alpha/beta knot"/>
    <property type="match status" value="1"/>
</dbReference>
<dbReference type="HAMAP" id="MF_00658">
    <property type="entry name" value="23SrRNA_methyltr_H"/>
    <property type="match status" value="1"/>
</dbReference>
<dbReference type="Gene3D" id="3.40.1280.10">
    <property type="match status" value="1"/>
</dbReference>
<evidence type="ECO:0000256" key="3">
    <source>
        <dbReference type="ARBA" id="ARBA00022679"/>
    </source>
</evidence>
<keyword evidence="1 6" id="KW-0698">rRNA processing</keyword>
<feature type="binding site" evidence="6">
    <location>
        <begin position="127"/>
        <end position="132"/>
    </location>
    <ligand>
        <name>S-adenosyl-L-methionine</name>
        <dbReference type="ChEBI" id="CHEBI:59789"/>
    </ligand>
</feature>
<dbReference type="GO" id="GO:0070038">
    <property type="term" value="F:rRNA (pseudouridine-N3-)-methyltransferase activity"/>
    <property type="evidence" value="ECO:0007669"/>
    <property type="project" value="UniProtKB-UniRule"/>
</dbReference>
<feature type="binding site" evidence="6">
    <location>
        <position position="76"/>
    </location>
    <ligand>
        <name>S-adenosyl-L-methionine</name>
        <dbReference type="ChEBI" id="CHEBI:59789"/>
    </ligand>
</feature>
<dbReference type="EC" id="2.1.1.177" evidence="6"/>
<feature type="binding site" evidence="6">
    <location>
        <position position="108"/>
    </location>
    <ligand>
        <name>S-adenosyl-L-methionine</name>
        <dbReference type="ChEBI" id="CHEBI:59789"/>
    </ligand>
</feature>
<dbReference type="PANTHER" id="PTHR33603:SF1">
    <property type="entry name" value="RIBOSOMAL RNA LARGE SUBUNIT METHYLTRANSFERASE H"/>
    <property type="match status" value="1"/>
</dbReference>
<dbReference type="RefSeq" id="WP_205872030.1">
    <property type="nucleotide sequence ID" value="NZ_CP070872.1"/>
</dbReference>
<comment type="function">
    <text evidence="6">Specifically methylates the pseudouridine at position 1915 (m3Psi1915) in 23S rRNA.</text>
</comment>
<dbReference type="CDD" id="cd18081">
    <property type="entry name" value="RlmH-like"/>
    <property type="match status" value="1"/>
</dbReference>
<dbReference type="InterPro" id="IPR003742">
    <property type="entry name" value="RlmH-like"/>
</dbReference>
<evidence type="ECO:0000313" key="8">
    <source>
        <dbReference type="Proteomes" id="UP000663608"/>
    </source>
</evidence>
<dbReference type="InterPro" id="IPR029028">
    <property type="entry name" value="Alpha/beta_knot_MTases"/>
</dbReference>
<evidence type="ECO:0000256" key="4">
    <source>
        <dbReference type="ARBA" id="ARBA00022691"/>
    </source>
</evidence>
<keyword evidence="8" id="KW-1185">Reference proteome</keyword>
<evidence type="ECO:0000256" key="2">
    <source>
        <dbReference type="ARBA" id="ARBA00022603"/>
    </source>
</evidence>
<evidence type="ECO:0000313" key="7">
    <source>
        <dbReference type="EMBL" id="QSE76795.1"/>
    </source>
</evidence>
<protein>
    <recommendedName>
        <fullName evidence="6">Ribosomal RNA large subunit methyltransferase H</fullName>
        <ecNumber evidence="6">2.1.1.177</ecNumber>
    </recommendedName>
    <alternativeName>
        <fullName evidence="6">23S rRNA (pseudouridine1915-N3)-methyltransferase</fullName>
    </alternativeName>
    <alternativeName>
        <fullName evidence="6">23S rRNA m3Psi1915 methyltransferase</fullName>
    </alternativeName>
    <alternativeName>
        <fullName evidence="6">rRNA (pseudouridine-N3-)-methyltransferase RlmH</fullName>
    </alternativeName>
</protein>
<accession>A0AA45KG85</accession>
<keyword evidence="4 6" id="KW-0949">S-adenosyl-L-methionine</keyword>
<dbReference type="NCBIfam" id="TIGR00246">
    <property type="entry name" value="tRNA_RlmH_YbeA"/>
    <property type="match status" value="1"/>
</dbReference>
<dbReference type="PANTHER" id="PTHR33603">
    <property type="entry name" value="METHYLTRANSFERASE"/>
    <property type="match status" value="1"/>
</dbReference>
<comment type="subcellular location">
    <subcellularLocation>
        <location evidence="6">Cytoplasm</location>
    </subcellularLocation>
</comment>
<dbReference type="InterPro" id="IPR029026">
    <property type="entry name" value="tRNA_m1G_MTases_N"/>
</dbReference>
<dbReference type="GO" id="GO:0005737">
    <property type="term" value="C:cytoplasm"/>
    <property type="evidence" value="ECO:0007669"/>
    <property type="project" value="UniProtKB-SubCell"/>
</dbReference>
<comment type="subunit">
    <text evidence="6">Homodimer.</text>
</comment>
<evidence type="ECO:0000256" key="5">
    <source>
        <dbReference type="ARBA" id="ARBA00038303"/>
    </source>
</evidence>
<sequence>MKIKLIVVGKLKEKYLKEGIGEYCKRMSTMLPLELIELSDEKIPDHASEKEQEAVKYREGQKILARIQEGDKVVLLSIQGQLMSSEELALLVKEAEVYGTRNLVFVIGGSLGLSQEVYQRSDIQVSFGRMTLPHQLMRLVLVEQIYRAQMINRGSAYHK</sequence>
<gene>
    <name evidence="6 7" type="primary">rlmH</name>
    <name evidence="7" type="ORF">JW886_00405</name>
</gene>
<comment type="similarity">
    <text evidence="5 6">Belongs to the RNA methyltransferase RlmH family.</text>
</comment>
<dbReference type="NCBIfam" id="NF000985">
    <property type="entry name" value="PRK00103.1-3"/>
    <property type="match status" value="1"/>
</dbReference>
<keyword evidence="2 6" id="KW-0489">Methyltransferase</keyword>
<dbReference type="AlphaFoldDB" id="A0AA45KG85"/>
<dbReference type="EMBL" id="CP070872">
    <property type="protein sequence ID" value="QSE76795.1"/>
    <property type="molecule type" value="Genomic_DNA"/>
</dbReference>
<comment type="catalytic activity">
    <reaction evidence="6">
        <text>pseudouridine(1915) in 23S rRNA + S-adenosyl-L-methionine = N(3)-methylpseudouridine(1915) in 23S rRNA + S-adenosyl-L-homocysteine + H(+)</text>
        <dbReference type="Rhea" id="RHEA:42752"/>
        <dbReference type="Rhea" id="RHEA-COMP:10221"/>
        <dbReference type="Rhea" id="RHEA-COMP:10222"/>
        <dbReference type="ChEBI" id="CHEBI:15378"/>
        <dbReference type="ChEBI" id="CHEBI:57856"/>
        <dbReference type="ChEBI" id="CHEBI:59789"/>
        <dbReference type="ChEBI" id="CHEBI:65314"/>
        <dbReference type="ChEBI" id="CHEBI:74486"/>
        <dbReference type="EC" id="2.1.1.177"/>
    </reaction>
</comment>
<dbReference type="Pfam" id="PF02590">
    <property type="entry name" value="SPOUT_MTase"/>
    <property type="match status" value="1"/>
</dbReference>